<reference evidence="3" key="1">
    <citation type="journal article" date="2014" name="Int. J. Syst. Evol. Microbiol.">
        <title>Complete genome sequence of Corynebacterium casei LMG S-19264T (=DSM 44701T), isolated from a smear-ripened cheese.</title>
        <authorList>
            <consortium name="US DOE Joint Genome Institute (JGI-PGF)"/>
            <person name="Walter F."/>
            <person name="Albersmeier A."/>
            <person name="Kalinowski J."/>
            <person name="Ruckert C."/>
        </authorList>
    </citation>
    <scope>NUCLEOTIDE SEQUENCE</scope>
    <source>
        <strain evidence="3">JCM 4059</strain>
    </source>
</reference>
<organism evidence="3 4">
    <name type="scientific">Streptomyces mashuensis</name>
    <dbReference type="NCBI Taxonomy" id="33904"/>
    <lineage>
        <taxon>Bacteria</taxon>
        <taxon>Bacillati</taxon>
        <taxon>Actinomycetota</taxon>
        <taxon>Actinomycetes</taxon>
        <taxon>Kitasatosporales</taxon>
        <taxon>Streptomycetaceae</taxon>
        <taxon>Streptomyces</taxon>
    </lineage>
</organism>
<evidence type="ECO:0000313" key="3">
    <source>
        <dbReference type="EMBL" id="GHF65766.1"/>
    </source>
</evidence>
<dbReference type="EMBL" id="BNBD01000014">
    <property type="protein sequence ID" value="GHF65766.1"/>
    <property type="molecule type" value="Genomic_DNA"/>
</dbReference>
<name>A0A919B975_9ACTN</name>
<comment type="caution">
    <text evidence="3">The sequence shown here is derived from an EMBL/GenBank/DDBJ whole genome shotgun (WGS) entry which is preliminary data.</text>
</comment>
<dbReference type="RefSeq" id="WP_190132341.1">
    <property type="nucleotide sequence ID" value="NZ_BNBD01000014.1"/>
</dbReference>
<dbReference type="PANTHER" id="PTHR42748">
    <property type="entry name" value="NITROGEN METABOLITE REPRESSION PROTEIN NMRA FAMILY MEMBER"/>
    <property type="match status" value="1"/>
</dbReference>
<gene>
    <name evidence="3" type="ORF">GCM10010218_54160</name>
</gene>
<dbReference type="Gene3D" id="3.40.50.720">
    <property type="entry name" value="NAD(P)-binding Rossmann-like Domain"/>
    <property type="match status" value="1"/>
</dbReference>
<dbReference type="InterPro" id="IPR016040">
    <property type="entry name" value="NAD(P)-bd_dom"/>
</dbReference>
<proteinExistence type="predicted"/>
<keyword evidence="1" id="KW-0521">NADP</keyword>
<dbReference type="PANTHER" id="PTHR42748:SF3">
    <property type="entry name" value="BLL4366 PROTEIN"/>
    <property type="match status" value="1"/>
</dbReference>
<dbReference type="AlphaFoldDB" id="A0A919B975"/>
<keyword evidence="4" id="KW-1185">Reference proteome</keyword>
<dbReference type="InterPro" id="IPR051164">
    <property type="entry name" value="NmrA-like_oxidored"/>
</dbReference>
<dbReference type="InterPro" id="IPR036291">
    <property type="entry name" value="NAD(P)-bd_dom_sf"/>
</dbReference>
<feature type="domain" description="NAD(P)-binding" evidence="2">
    <location>
        <begin position="7"/>
        <end position="171"/>
    </location>
</feature>
<evidence type="ECO:0000259" key="2">
    <source>
        <dbReference type="Pfam" id="PF13460"/>
    </source>
</evidence>
<accession>A0A919B975</accession>
<reference evidence="3" key="2">
    <citation type="submission" date="2020-09" db="EMBL/GenBank/DDBJ databases">
        <authorList>
            <person name="Sun Q."/>
            <person name="Ohkuma M."/>
        </authorList>
    </citation>
    <scope>NUCLEOTIDE SEQUENCE</scope>
    <source>
        <strain evidence="3">JCM 4059</strain>
    </source>
</reference>
<dbReference type="SUPFAM" id="SSF51735">
    <property type="entry name" value="NAD(P)-binding Rossmann-fold domains"/>
    <property type="match status" value="1"/>
</dbReference>
<evidence type="ECO:0000313" key="4">
    <source>
        <dbReference type="Proteomes" id="UP000638313"/>
    </source>
</evidence>
<sequence>MKIAVIGGTGRIGSRIVEALTTAGHDATPHARSTGVDLLTGEGLAPAPAGADAVVDATQSPTADDASADFFRTATGNLLTAAEHAGVRHAVLLSIVGVDRVPGLGYYRAKVVQEELFATGPVPYSLVRATQFFEYIEDIMSWTTEGDTIRLPTTLLQPVAAADVAQAVAGIATGTPLHGIREVAGPDVLPLDELGRITLAATRDNSRTVLTDDAAGPFALASGDALTATQGAHVALTDYRSRLAG</sequence>
<dbReference type="Proteomes" id="UP000638313">
    <property type="component" value="Unassembled WGS sequence"/>
</dbReference>
<protein>
    <submittedName>
        <fullName evidence="3">LysR family transcriptional regulator</fullName>
    </submittedName>
</protein>
<dbReference type="Pfam" id="PF13460">
    <property type="entry name" value="NAD_binding_10"/>
    <property type="match status" value="1"/>
</dbReference>
<evidence type="ECO:0000256" key="1">
    <source>
        <dbReference type="ARBA" id="ARBA00022857"/>
    </source>
</evidence>